<keyword evidence="2" id="KW-1185">Reference proteome</keyword>
<dbReference type="AlphaFoldDB" id="W6UCX0"/>
<gene>
    <name evidence="1" type="ORF">EGR_06013</name>
</gene>
<accession>W6UCX0</accession>
<dbReference type="GeneID" id="36341728"/>
<dbReference type="EMBL" id="APAU02000049">
    <property type="protein sequence ID" value="EUB59150.1"/>
    <property type="molecule type" value="Genomic_DNA"/>
</dbReference>
<sequence>MGNPRSDLDERRAYRVHDNSWPRYGSSACKVKTMSLMRVDPRHVSRP</sequence>
<dbReference type="CTD" id="36341728"/>
<proteinExistence type="predicted"/>
<organism evidence="1 2">
    <name type="scientific">Echinococcus granulosus</name>
    <name type="common">Hydatid tapeworm</name>
    <dbReference type="NCBI Taxonomy" id="6210"/>
    <lineage>
        <taxon>Eukaryota</taxon>
        <taxon>Metazoa</taxon>
        <taxon>Spiralia</taxon>
        <taxon>Lophotrochozoa</taxon>
        <taxon>Platyhelminthes</taxon>
        <taxon>Cestoda</taxon>
        <taxon>Eucestoda</taxon>
        <taxon>Cyclophyllidea</taxon>
        <taxon>Taeniidae</taxon>
        <taxon>Echinococcus</taxon>
        <taxon>Echinococcus granulosus group</taxon>
    </lineage>
</organism>
<dbReference type="RefSeq" id="XP_024350346.1">
    <property type="nucleotide sequence ID" value="XM_024495262.1"/>
</dbReference>
<dbReference type="KEGG" id="egl:EGR_06013"/>
<evidence type="ECO:0000313" key="1">
    <source>
        <dbReference type="EMBL" id="EUB59150.1"/>
    </source>
</evidence>
<name>W6UCX0_ECHGR</name>
<reference evidence="1 2" key="1">
    <citation type="journal article" date="2013" name="Nat. Genet.">
        <title>The genome of the hydatid tapeworm Echinococcus granulosus.</title>
        <authorList>
            <person name="Zheng H."/>
            <person name="Zhang W."/>
            <person name="Zhang L."/>
            <person name="Zhang Z."/>
            <person name="Li J."/>
            <person name="Lu G."/>
            <person name="Zhu Y."/>
            <person name="Wang Y."/>
            <person name="Huang Y."/>
            <person name="Liu J."/>
            <person name="Kang H."/>
            <person name="Chen J."/>
            <person name="Wang L."/>
            <person name="Chen A."/>
            <person name="Yu S."/>
            <person name="Gao Z."/>
            <person name="Jin L."/>
            <person name="Gu W."/>
            <person name="Wang Z."/>
            <person name="Zhao L."/>
            <person name="Shi B."/>
            <person name="Wen H."/>
            <person name="Lin R."/>
            <person name="Jones M.K."/>
            <person name="Brejova B."/>
            <person name="Vinar T."/>
            <person name="Zhao G."/>
            <person name="McManus D.P."/>
            <person name="Chen Z."/>
            <person name="Zhou Y."/>
            <person name="Wang S."/>
        </authorList>
    </citation>
    <scope>NUCLEOTIDE SEQUENCE [LARGE SCALE GENOMIC DNA]</scope>
</reference>
<evidence type="ECO:0000313" key="2">
    <source>
        <dbReference type="Proteomes" id="UP000019149"/>
    </source>
</evidence>
<dbReference type="Proteomes" id="UP000019149">
    <property type="component" value="Unassembled WGS sequence"/>
</dbReference>
<protein>
    <submittedName>
        <fullName evidence="1">Uncharacterized protein</fullName>
    </submittedName>
</protein>
<comment type="caution">
    <text evidence="1">The sequence shown here is derived from an EMBL/GenBank/DDBJ whole genome shotgun (WGS) entry which is preliminary data.</text>
</comment>